<evidence type="ECO:0000256" key="5">
    <source>
        <dbReference type="RuleBase" id="RU004404"/>
    </source>
</evidence>
<dbReference type="InterPro" id="IPR001478">
    <property type="entry name" value="PDZ"/>
</dbReference>
<reference evidence="8 9" key="1">
    <citation type="submission" date="2024-03" db="EMBL/GenBank/DDBJ databases">
        <title>Human intestinal bacterial collection.</title>
        <authorList>
            <person name="Pauvert C."/>
            <person name="Hitch T.C.A."/>
            <person name="Clavel T."/>
        </authorList>
    </citation>
    <scope>NUCLEOTIDE SEQUENCE [LARGE SCALE GENOMIC DNA]</scope>
    <source>
        <strain evidence="8 9">CLA-AA-H185</strain>
    </source>
</reference>
<evidence type="ECO:0000256" key="3">
    <source>
        <dbReference type="ARBA" id="ARBA00022801"/>
    </source>
</evidence>
<evidence type="ECO:0000256" key="1">
    <source>
        <dbReference type="ARBA" id="ARBA00009179"/>
    </source>
</evidence>
<dbReference type="Proteomes" id="UP001454489">
    <property type="component" value="Unassembled WGS sequence"/>
</dbReference>
<dbReference type="SUPFAM" id="SSF50156">
    <property type="entry name" value="PDZ domain-like"/>
    <property type="match status" value="1"/>
</dbReference>
<evidence type="ECO:0000256" key="4">
    <source>
        <dbReference type="ARBA" id="ARBA00022825"/>
    </source>
</evidence>
<dbReference type="RefSeq" id="WP_353531096.1">
    <property type="nucleotide sequence ID" value="NZ_JBBMEX010000010.1"/>
</dbReference>
<organism evidence="8 9">
    <name type="scientific">Maccoyibacter intestinihominis</name>
    <dbReference type="NCBI Taxonomy" id="3133499"/>
    <lineage>
        <taxon>Bacteria</taxon>
        <taxon>Bacillati</taxon>
        <taxon>Bacillota</taxon>
        <taxon>Clostridia</taxon>
        <taxon>Lachnospirales</taxon>
        <taxon>Lachnospiraceae</taxon>
        <taxon>Maccoyibacter</taxon>
    </lineage>
</organism>
<evidence type="ECO:0000256" key="2">
    <source>
        <dbReference type="ARBA" id="ARBA00022670"/>
    </source>
</evidence>
<dbReference type="InterPro" id="IPR041489">
    <property type="entry name" value="PDZ_6"/>
</dbReference>
<evidence type="ECO:0000313" key="9">
    <source>
        <dbReference type="Proteomes" id="UP001454489"/>
    </source>
</evidence>
<keyword evidence="6" id="KW-0472">Membrane</keyword>
<dbReference type="Pfam" id="PF17820">
    <property type="entry name" value="PDZ_6"/>
    <property type="match status" value="1"/>
</dbReference>
<feature type="domain" description="PDZ" evidence="7">
    <location>
        <begin position="123"/>
        <end position="193"/>
    </location>
</feature>
<dbReference type="PANTHER" id="PTHR32060:SF30">
    <property type="entry name" value="CARBOXY-TERMINAL PROCESSING PROTEASE CTPA"/>
    <property type="match status" value="1"/>
</dbReference>
<accession>A0ABV1HG59</accession>
<keyword evidence="6" id="KW-1133">Transmembrane helix</keyword>
<keyword evidence="6" id="KW-0812">Transmembrane</keyword>
<dbReference type="InterPro" id="IPR029045">
    <property type="entry name" value="ClpP/crotonase-like_dom_sf"/>
</dbReference>
<dbReference type="InterPro" id="IPR005151">
    <property type="entry name" value="Tail-specific_protease"/>
</dbReference>
<dbReference type="Gene3D" id="3.90.226.10">
    <property type="entry name" value="2-enoyl-CoA Hydratase, Chain A, domain 1"/>
    <property type="match status" value="1"/>
</dbReference>
<dbReference type="InterPro" id="IPR036034">
    <property type="entry name" value="PDZ_sf"/>
</dbReference>
<dbReference type="SMART" id="SM00245">
    <property type="entry name" value="TSPc"/>
    <property type="match status" value="1"/>
</dbReference>
<dbReference type="InterPro" id="IPR004447">
    <property type="entry name" value="Peptidase_S41A"/>
</dbReference>
<comment type="caution">
    <text evidence="8">The sequence shown here is derived from an EMBL/GenBank/DDBJ whole genome shotgun (WGS) entry which is preliminary data.</text>
</comment>
<evidence type="ECO:0000256" key="6">
    <source>
        <dbReference type="SAM" id="Phobius"/>
    </source>
</evidence>
<keyword evidence="9" id="KW-1185">Reference proteome</keyword>
<keyword evidence="2 5" id="KW-0645">Protease</keyword>
<dbReference type="NCBIfam" id="TIGR00225">
    <property type="entry name" value="prc"/>
    <property type="match status" value="1"/>
</dbReference>
<dbReference type="Gene3D" id="2.30.42.10">
    <property type="match status" value="1"/>
</dbReference>
<dbReference type="CDD" id="cd06782">
    <property type="entry name" value="cpPDZ_CPP-like"/>
    <property type="match status" value="1"/>
</dbReference>
<dbReference type="Gene3D" id="3.30.750.44">
    <property type="match status" value="1"/>
</dbReference>
<comment type="similarity">
    <text evidence="1 5">Belongs to the peptidase S41A family.</text>
</comment>
<dbReference type="SUPFAM" id="SSF52096">
    <property type="entry name" value="ClpP/crotonase"/>
    <property type="match status" value="1"/>
</dbReference>
<evidence type="ECO:0000259" key="7">
    <source>
        <dbReference type="PROSITE" id="PS50106"/>
    </source>
</evidence>
<dbReference type="SMART" id="SM00228">
    <property type="entry name" value="PDZ"/>
    <property type="match status" value="1"/>
</dbReference>
<protein>
    <submittedName>
        <fullName evidence="8">S41 family peptidase</fullName>
    </submittedName>
</protein>
<dbReference type="CDD" id="cd07560">
    <property type="entry name" value="Peptidase_S41_CPP"/>
    <property type="match status" value="1"/>
</dbReference>
<dbReference type="PROSITE" id="PS50106">
    <property type="entry name" value="PDZ"/>
    <property type="match status" value="1"/>
</dbReference>
<sequence>MIEEKEQIEEVKELPEADEQKRSFKRGIRAGIAVGVAIVLVLMLIITVAVRNHYMVSFINKKAADSQDVLDAESESKIKELLGQIDLYYYKDTDKADLTDGLYKGLFEGLGDSYSVYYTKEEYESMMASTSGTYFGIGAVLSQDVKTMQVSILHVYENTPAEKAGLKDGDVIVKVEDINAAEMELSELVTHIRGDKGTTVHMQIAREGEADYLELDIERDKVEVPTVTSEMLDNHIGYIAITEFAEPTEEQFMQAVNSLKDQGMESVIIDLRDNPGGYLTAVTEILDDILPEGLTVYTEDKYGNRQNYTSDEEHKMDYPMAVLVNENSASASEIFAGAIKDYQYGTLIGTKTFGKGIVQSVRQLSDGSAIKLTTAKYYTPKGNYIHEVGIEPDVELEYEYTGDKNADYDKAYDNQIQKAIEILNNK</sequence>
<dbReference type="Pfam" id="PF03572">
    <property type="entry name" value="Peptidase_S41"/>
    <property type="match status" value="1"/>
</dbReference>
<evidence type="ECO:0000313" key="8">
    <source>
        <dbReference type="EMBL" id="MEQ2558236.1"/>
    </source>
</evidence>
<proteinExistence type="inferred from homology"/>
<dbReference type="PANTHER" id="PTHR32060">
    <property type="entry name" value="TAIL-SPECIFIC PROTEASE"/>
    <property type="match status" value="1"/>
</dbReference>
<gene>
    <name evidence="8" type="ORF">WMO43_10200</name>
</gene>
<dbReference type="EMBL" id="JBBMEX010000010">
    <property type="protein sequence ID" value="MEQ2558236.1"/>
    <property type="molecule type" value="Genomic_DNA"/>
</dbReference>
<feature type="transmembrane region" description="Helical" evidence="6">
    <location>
        <begin position="30"/>
        <end position="50"/>
    </location>
</feature>
<keyword evidence="4 5" id="KW-0720">Serine protease</keyword>
<name>A0ABV1HG59_9FIRM</name>
<keyword evidence="3 5" id="KW-0378">Hydrolase</keyword>